<dbReference type="PANTHER" id="PTHR38593">
    <property type="entry name" value="BLR2558 PROTEIN"/>
    <property type="match status" value="1"/>
</dbReference>
<dbReference type="InterPro" id="IPR012347">
    <property type="entry name" value="Ferritin-like"/>
</dbReference>
<protein>
    <submittedName>
        <fullName evidence="2">DUF4142 domain-containing protein</fullName>
    </submittedName>
</protein>
<sequence>MRRLGAILILVTVFEILACGDRKGRNYNNDALADNAKVFVETAHEAGLAEIQLSQLALKQSKDTSITSMAKRIIADHTDADAQLKKIASEAKINLSDTLTAIHTEALNSLKTKSDTAFDKAYSQVMVNDHEKAIKLFTAAIESTGGDVQNFAKATLPKLQSHFKVADSICKDMK</sequence>
<evidence type="ECO:0000259" key="1">
    <source>
        <dbReference type="Pfam" id="PF13628"/>
    </source>
</evidence>
<keyword evidence="3" id="KW-1185">Reference proteome</keyword>
<reference evidence="2 3" key="1">
    <citation type="submission" date="2018-08" db="EMBL/GenBank/DDBJ databases">
        <title>Mucilaginibacter sp. MYSH2.</title>
        <authorList>
            <person name="Seo T."/>
        </authorList>
    </citation>
    <scope>NUCLEOTIDE SEQUENCE [LARGE SCALE GENOMIC DNA]</scope>
    <source>
        <strain evidence="2 3">MYSH2</strain>
    </source>
</reference>
<dbReference type="RefSeq" id="WP_117389819.1">
    <property type="nucleotide sequence ID" value="NZ_QWDC01000001.1"/>
</dbReference>
<dbReference type="Proteomes" id="UP000264217">
    <property type="component" value="Unassembled WGS sequence"/>
</dbReference>
<comment type="caution">
    <text evidence="2">The sequence shown here is derived from an EMBL/GenBank/DDBJ whole genome shotgun (WGS) entry which is preliminary data.</text>
</comment>
<dbReference type="InterPro" id="IPR025419">
    <property type="entry name" value="DUF4142"/>
</dbReference>
<dbReference type="Gene3D" id="1.20.1260.10">
    <property type="match status" value="1"/>
</dbReference>
<evidence type="ECO:0000313" key="3">
    <source>
        <dbReference type="Proteomes" id="UP000264217"/>
    </source>
</evidence>
<organism evidence="2 3">
    <name type="scientific">Mucilaginibacter conchicola</name>
    <dbReference type="NCBI Taxonomy" id="2303333"/>
    <lineage>
        <taxon>Bacteria</taxon>
        <taxon>Pseudomonadati</taxon>
        <taxon>Bacteroidota</taxon>
        <taxon>Sphingobacteriia</taxon>
        <taxon>Sphingobacteriales</taxon>
        <taxon>Sphingobacteriaceae</taxon>
        <taxon>Mucilaginibacter</taxon>
    </lineage>
</organism>
<dbReference type="OrthoDB" id="883203at2"/>
<accession>A0A372NWF9</accession>
<evidence type="ECO:0000313" key="2">
    <source>
        <dbReference type="EMBL" id="RFZ94254.1"/>
    </source>
</evidence>
<dbReference type="AlphaFoldDB" id="A0A372NWF9"/>
<name>A0A372NWF9_9SPHI</name>
<dbReference type="PANTHER" id="PTHR38593:SF1">
    <property type="entry name" value="BLR2558 PROTEIN"/>
    <property type="match status" value="1"/>
</dbReference>
<dbReference type="Pfam" id="PF13628">
    <property type="entry name" value="DUF4142"/>
    <property type="match status" value="1"/>
</dbReference>
<feature type="domain" description="DUF4142" evidence="1">
    <location>
        <begin position="36"/>
        <end position="168"/>
    </location>
</feature>
<gene>
    <name evidence="2" type="ORF">D0C36_01475</name>
</gene>
<proteinExistence type="predicted"/>
<dbReference type="EMBL" id="QWDC01000001">
    <property type="protein sequence ID" value="RFZ94254.1"/>
    <property type="molecule type" value="Genomic_DNA"/>
</dbReference>